<keyword evidence="16" id="KW-1185">Reference proteome</keyword>
<dbReference type="GO" id="GO:0000785">
    <property type="term" value="C:chromatin"/>
    <property type="evidence" value="ECO:0007669"/>
    <property type="project" value="TreeGrafter"/>
</dbReference>
<comment type="subunit">
    <text evidence="10">Binds to the beta-catenin homolog arm or to gro.</text>
</comment>
<keyword evidence="4" id="KW-0805">Transcription regulation</keyword>
<dbReference type="InterPro" id="IPR024940">
    <property type="entry name" value="TCF/LEF"/>
</dbReference>
<feature type="DNA-binding region" description="HMG box" evidence="12">
    <location>
        <begin position="259"/>
        <end position="327"/>
    </location>
</feature>
<evidence type="ECO:0000256" key="13">
    <source>
        <dbReference type="SAM" id="MobiDB-lite"/>
    </source>
</evidence>
<keyword evidence="5 12" id="KW-0238">DNA-binding</keyword>
<evidence type="ECO:0000256" key="7">
    <source>
        <dbReference type="ARBA" id="ARBA00023163"/>
    </source>
</evidence>
<evidence type="ECO:0000256" key="9">
    <source>
        <dbReference type="ARBA" id="ARBA00053480"/>
    </source>
</evidence>
<evidence type="ECO:0000313" key="16">
    <source>
        <dbReference type="Proteomes" id="UP001487740"/>
    </source>
</evidence>
<proteinExistence type="inferred from homology"/>
<keyword evidence="6" id="KW-0010">Activator</keyword>
<feature type="compositionally biased region" description="Polar residues" evidence="13">
    <location>
        <begin position="1"/>
        <end position="15"/>
    </location>
</feature>
<evidence type="ECO:0000313" key="15">
    <source>
        <dbReference type="EMBL" id="KAK8406281.1"/>
    </source>
</evidence>
<reference evidence="15 16" key="1">
    <citation type="submission" date="2023-03" db="EMBL/GenBank/DDBJ databases">
        <title>High-quality genome of Scylla paramamosain provides insights in environmental adaptation.</title>
        <authorList>
            <person name="Zhang L."/>
        </authorList>
    </citation>
    <scope>NUCLEOTIDE SEQUENCE [LARGE SCALE GENOMIC DNA]</scope>
    <source>
        <strain evidence="15">LZ_2023a</strain>
        <tissue evidence="15">Muscle</tissue>
    </source>
</reference>
<dbReference type="PANTHER" id="PTHR10373:SF38">
    <property type="entry name" value="PROTEIN PANGOLIN, ISOFORM J"/>
    <property type="match status" value="1"/>
</dbReference>
<protein>
    <recommendedName>
        <fullName evidence="11">dTCF</fullName>
    </recommendedName>
</protein>
<comment type="caution">
    <text evidence="15">The sequence shown here is derived from an EMBL/GenBank/DDBJ whole genome shotgun (WGS) entry which is preliminary data.</text>
</comment>
<dbReference type="GO" id="GO:0007435">
    <property type="term" value="P:salivary gland morphogenesis"/>
    <property type="evidence" value="ECO:0007669"/>
    <property type="project" value="UniProtKB-ARBA"/>
</dbReference>
<dbReference type="CDD" id="cd21996">
    <property type="entry name" value="HMG-box_TCF7-like"/>
    <property type="match status" value="1"/>
</dbReference>
<dbReference type="AlphaFoldDB" id="A0AAW0V4M0"/>
<keyword evidence="8 12" id="KW-0539">Nucleus</keyword>
<dbReference type="Gene3D" id="1.10.30.10">
    <property type="entry name" value="High mobility group box domain"/>
    <property type="match status" value="1"/>
</dbReference>
<dbReference type="GO" id="GO:0007500">
    <property type="term" value="P:mesodermal cell fate determination"/>
    <property type="evidence" value="ECO:0007669"/>
    <property type="project" value="UniProtKB-ARBA"/>
</dbReference>
<dbReference type="InterPro" id="IPR036910">
    <property type="entry name" value="HMG_box_dom_sf"/>
</dbReference>
<feature type="region of interest" description="Disordered" evidence="13">
    <location>
        <begin position="193"/>
        <end position="242"/>
    </location>
</feature>
<dbReference type="GO" id="GO:0035277">
    <property type="term" value="P:spiracle morphogenesis, open tracheal system"/>
    <property type="evidence" value="ECO:0007669"/>
    <property type="project" value="UniProtKB-ARBA"/>
</dbReference>
<evidence type="ECO:0000256" key="2">
    <source>
        <dbReference type="ARBA" id="ARBA00006569"/>
    </source>
</evidence>
<comment type="similarity">
    <text evidence="2">Belongs to the TCF/LEF family.</text>
</comment>
<dbReference type="GO" id="GO:0010628">
    <property type="term" value="P:positive regulation of gene expression"/>
    <property type="evidence" value="ECO:0007669"/>
    <property type="project" value="UniProtKB-ARBA"/>
</dbReference>
<dbReference type="GO" id="GO:0045892">
    <property type="term" value="P:negative regulation of DNA-templated transcription"/>
    <property type="evidence" value="ECO:0007669"/>
    <property type="project" value="UniProtKB-ARBA"/>
</dbReference>
<keyword evidence="7" id="KW-0804">Transcription</keyword>
<evidence type="ECO:0000256" key="10">
    <source>
        <dbReference type="ARBA" id="ARBA00061799"/>
    </source>
</evidence>
<dbReference type="GO" id="GO:0000981">
    <property type="term" value="F:DNA-binding transcription factor activity, RNA polymerase II-specific"/>
    <property type="evidence" value="ECO:0007669"/>
    <property type="project" value="TreeGrafter"/>
</dbReference>
<name>A0AAW0V4M0_SCYPA</name>
<evidence type="ECO:0000256" key="6">
    <source>
        <dbReference type="ARBA" id="ARBA00023159"/>
    </source>
</evidence>
<feature type="compositionally biased region" description="Pro residues" evidence="13">
    <location>
        <begin position="199"/>
        <end position="211"/>
    </location>
</feature>
<feature type="region of interest" description="Disordered" evidence="13">
    <location>
        <begin position="1"/>
        <end position="45"/>
    </location>
</feature>
<dbReference type="SMART" id="SM00398">
    <property type="entry name" value="HMG"/>
    <property type="match status" value="1"/>
</dbReference>
<dbReference type="GO" id="GO:0000978">
    <property type="term" value="F:RNA polymerase II cis-regulatory region sequence-specific DNA binding"/>
    <property type="evidence" value="ECO:0007669"/>
    <property type="project" value="TreeGrafter"/>
</dbReference>
<feature type="compositionally biased region" description="Low complexity" evidence="13">
    <location>
        <begin position="31"/>
        <end position="40"/>
    </location>
</feature>
<dbReference type="FunFam" id="1.10.30.10:FF:000001">
    <property type="entry name" value="transcription factor 7 isoform X2"/>
    <property type="match status" value="1"/>
</dbReference>
<comment type="function">
    <text evidence="9">Segment polarity protein. Functions together with arm to transduce the Wingless (Wg) signal in embryos and in developing adult tissues. Acts as a transcriptional activator, but in the absence of arm, it binds to gro and acts as a transcriptional repressor of wg-responsive genes.</text>
</comment>
<dbReference type="GO" id="GO:0019900">
    <property type="term" value="F:kinase binding"/>
    <property type="evidence" value="ECO:0007669"/>
    <property type="project" value="UniProtKB-ARBA"/>
</dbReference>
<evidence type="ECO:0000256" key="8">
    <source>
        <dbReference type="ARBA" id="ARBA00023242"/>
    </source>
</evidence>
<feature type="region of interest" description="Disordered" evidence="13">
    <location>
        <begin position="383"/>
        <end position="526"/>
    </location>
</feature>
<evidence type="ECO:0000256" key="12">
    <source>
        <dbReference type="PROSITE-ProRule" id="PRU00267"/>
    </source>
</evidence>
<evidence type="ECO:0000256" key="5">
    <source>
        <dbReference type="ARBA" id="ARBA00023125"/>
    </source>
</evidence>
<feature type="domain" description="HMG box" evidence="14">
    <location>
        <begin position="259"/>
        <end position="327"/>
    </location>
</feature>
<dbReference type="GO" id="GO:0060070">
    <property type="term" value="P:canonical Wnt signaling pathway"/>
    <property type="evidence" value="ECO:0007669"/>
    <property type="project" value="TreeGrafter"/>
</dbReference>
<evidence type="ECO:0000259" key="14">
    <source>
        <dbReference type="PROSITE" id="PS50118"/>
    </source>
</evidence>
<accession>A0AAW0V4M0</accession>
<dbReference type="SMART" id="SM01366">
    <property type="entry name" value="c-clamp"/>
    <property type="match status" value="1"/>
</dbReference>
<dbReference type="Pfam" id="PF00505">
    <property type="entry name" value="HMG_box"/>
    <property type="match status" value="1"/>
</dbReference>
<dbReference type="PANTHER" id="PTHR10373">
    <property type="entry name" value="TRANSCRIPTION FACTOR 7 FAMILY MEMBER"/>
    <property type="match status" value="1"/>
</dbReference>
<evidence type="ECO:0000256" key="3">
    <source>
        <dbReference type="ARBA" id="ARBA00022687"/>
    </source>
</evidence>
<comment type="subcellular location">
    <subcellularLocation>
        <location evidence="1">Nucleus</location>
    </subcellularLocation>
</comment>
<keyword evidence="3" id="KW-0879">Wnt signaling pathway</keyword>
<dbReference type="Proteomes" id="UP001487740">
    <property type="component" value="Unassembled WGS sequence"/>
</dbReference>
<sequence>MTLDTLPQAQVTRGQARSRDGVWDKSTHVPSSSSFALASKSDGRLPETSSPFGLFGTSPWGADRLGYLSPFAYAYTNGTSAMAAEKMGLSAGPAGGSLFSLYHNGQTLGQPPPAHMGIPPYQLDPKAGLRPPVYPFAASGQYPYPLSPDFTAQMASAWPPTRMYHPLTSCSALTASYPSSPLSLSTATLPRFSPSGLMHPPPRPHPCPSPTPLVASPKTELPNTSHDNHRHQGLDQKQSLQGEKTQMIETKNGEKKPHIKKPLNAFMLYMKEMRAKVVAECTLKESAAINQILGRKWHALTKEEQAKYYEMARRERQLHMQMYPGWNARDNYGMMKKKKRKKEKTGDGANMKKCRARYGLEQQSQWCKPCRRKKKCIRYMEGEEGEDMAPGSADSVDASQESNDEDDLQEMSSPSTAMVGDQTATSPASSSLMPSPGPSLASPSGPPSLLMQSPASLASPLTPGEGPPLPINQVPQVPHPQRPPVGTNPRDINNPLSVNQLTGQCASNKPDTGSQDSSHPAMVSVT</sequence>
<feature type="compositionally biased region" description="Polar residues" evidence="13">
    <location>
        <begin position="490"/>
        <end position="518"/>
    </location>
</feature>
<feature type="compositionally biased region" description="Basic and acidic residues" evidence="13">
    <location>
        <begin position="17"/>
        <end position="27"/>
    </location>
</feature>
<dbReference type="GO" id="GO:1990907">
    <property type="term" value="C:beta-catenin-TCF complex"/>
    <property type="evidence" value="ECO:0007669"/>
    <property type="project" value="TreeGrafter"/>
</dbReference>
<dbReference type="PROSITE" id="PS50118">
    <property type="entry name" value="HMG_BOX_2"/>
    <property type="match status" value="1"/>
</dbReference>
<evidence type="ECO:0000256" key="11">
    <source>
        <dbReference type="ARBA" id="ARBA00080285"/>
    </source>
</evidence>
<dbReference type="SUPFAM" id="SSF47095">
    <property type="entry name" value="HMG-box"/>
    <property type="match status" value="1"/>
</dbReference>
<evidence type="ECO:0000256" key="4">
    <source>
        <dbReference type="ARBA" id="ARBA00023015"/>
    </source>
</evidence>
<dbReference type="GO" id="GO:0001222">
    <property type="term" value="F:transcription corepressor binding"/>
    <property type="evidence" value="ECO:0007669"/>
    <property type="project" value="UniProtKB-ARBA"/>
</dbReference>
<organism evidence="15 16">
    <name type="scientific">Scylla paramamosain</name>
    <name type="common">Mud crab</name>
    <dbReference type="NCBI Taxonomy" id="85552"/>
    <lineage>
        <taxon>Eukaryota</taxon>
        <taxon>Metazoa</taxon>
        <taxon>Ecdysozoa</taxon>
        <taxon>Arthropoda</taxon>
        <taxon>Crustacea</taxon>
        <taxon>Multicrustacea</taxon>
        <taxon>Malacostraca</taxon>
        <taxon>Eumalacostraca</taxon>
        <taxon>Eucarida</taxon>
        <taxon>Decapoda</taxon>
        <taxon>Pleocyemata</taxon>
        <taxon>Brachyura</taxon>
        <taxon>Eubrachyura</taxon>
        <taxon>Portunoidea</taxon>
        <taxon>Portunidae</taxon>
        <taxon>Portuninae</taxon>
        <taxon>Scylla</taxon>
    </lineage>
</organism>
<dbReference type="EMBL" id="JARAKH010000002">
    <property type="protein sequence ID" value="KAK8406281.1"/>
    <property type="molecule type" value="Genomic_DNA"/>
</dbReference>
<dbReference type="GO" id="GO:0072091">
    <property type="term" value="P:regulation of stem cell proliferation"/>
    <property type="evidence" value="ECO:0007669"/>
    <property type="project" value="UniProtKB-ARBA"/>
</dbReference>
<feature type="compositionally biased region" description="Low complexity" evidence="13">
    <location>
        <begin position="426"/>
        <end position="451"/>
    </location>
</feature>
<gene>
    <name evidence="15" type="ORF">O3P69_007168</name>
</gene>
<dbReference type="InterPro" id="IPR009071">
    <property type="entry name" value="HMG_box_dom"/>
</dbReference>
<evidence type="ECO:0000256" key="1">
    <source>
        <dbReference type="ARBA" id="ARBA00004123"/>
    </source>
</evidence>